<evidence type="ECO:0000256" key="9">
    <source>
        <dbReference type="ARBA" id="ARBA00066388"/>
    </source>
</evidence>
<evidence type="ECO:0000256" key="2">
    <source>
        <dbReference type="ARBA" id="ARBA00022475"/>
    </source>
</evidence>
<evidence type="ECO:0000256" key="7">
    <source>
        <dbReference type="ARBA" id="ARBA00023065"/>
    </source>
</evidence>
<dbReference type="CDD" id="cd03259">
    <property type="entry name" value="ABC_Carb_Solutes_like"/>
    <property type="match status" value="1"/>
</dbReference>
<comment type="caution">
    <text evidence="11">The sequence shown here is derived from an EMBL/GenBank/DDBJ whole genome shotgun (WGS) entry which is preliminary data.</text>
</comment>
<dbReference type="InterPro" id="IPR003593">
    <property type="entry name" value="AAA+_ATPase"/>
</dbReference>
<keyword evidence="3" id="KW-0410">Iron transport</keyword>
<sequence length="329" mass="37364">MTYYLKNLSQVKSKQKILDNINLEIPEDSIFAILGPSGSGKTTLLNILAQLDQPSSGEFIADDDNDPKGIMVFQDYRLFPHMTVFQNVTFGLRMNKVNKKEIKKRAQEILEVTNISELSKRYPDELSGGQQQRVALARALILNPKLLLMDEPFSSLDEGLRKEMLNFVKQLQQKFHLTIIFVTHYKTEAYLLSNRVGILLDGVIKQVDSPRDLEQSPNSIEVAKFLGQSNLISGEIDNDRFQSNVYSGPVETEQTEQGQLYLPYSGLVKIDETSYPAFVGKVLNKAWFGENEQVTIEVNGETIFLNLPTDSVEIGHNYPFYFKKIPKVF</sequence>
<dbReference type="RefSeq" id="WP_153382269.1">
    <property type="nucleotide sequence ID" value="NZ_VDFM01000002.1"/>
</dbReference>
<dbReference type="InterPro" id="IPR017871">
    <property type="entry name" value="ABC_transporter-like_CS"/>
</dbReference>
<keyword evidence="2" id="KW-1003">Cell membrane</keyword>
<dbReference type="SMART" id="SM00382">
    <property type="entry name" value="AAA"/>
    <property type="match status" value="1"/>
</dbReference>
<dbReference type="FunFam" id="3.40.50.300:FF:000425">
    <property type="entry name" value="Probable ABC transporter, ATP-binding subunit"/>
    <property type="match status" value="1"/>
</dbReference>
<dbReference type="Proteomes" id="UP000380386">
    <property type="component" value="Unassembled WGS sequence"/>
</dbReference>
<keyword evidence="7" id="KW-0406">Ion transport</keyword>
<keyword evidence="5 11" id="KW-0067">ATP-binding</keyword>
<organism evidence="11 12">
    <name type="scientific">Companilactobacillus mishanensis</name>
    <dbReference type="NCBI Taxonomy" id="2486008"/>
    <lineage>
        <taxon>Bacteria</taxon>
        <taxon>Bacillati</taxon>
        <taxon>Bacillota</taxon>
        <taxon>Bacilli</taxon>
        <taxon>Lactobacillales</taxon>
        <taxon>Lactobacillaceae</taxon>
        <taxon>Companilactobacillus</taxon>
    </lineage>
</organism>
<keyword evidence="6" id="KW-0408">Iron</keyword>
<keyword evidence="1" id="KW-0813">Transport</keyword>
<keyword evidence="8" id="KW-0472">Membrane</keyword>
<dbReference type="OrthoDB" id="9802264at2"/>
<gene>
    <name evidence="11" type="ORF">FHL02_03145</name>
</gene>
<dbReference type="Gene3D" id="3.40.50.300">
    <property type="entry name" value="P-loop containing nucleotide triphosphate hydrolases"/>
    <property type="match status" value="1"/>
</dbReference>
<dbReference type="InterPro" id="IPR027417">
    <property type="entry name" value="P-loop_NTPase"/>
</dbReference>
<dbReference type="AlphaFoldDB" id="A0A5P0ZG30"/>
<protein>
    <recommendedName>
        <fullName evidence="9">ABC-type quaternary amine transporter</fullName>
        <ecNumber evidence="9">7.6.2.9</ecNumber>
    </recommendedName>
</protein>
<dbReference type="PROSITE" id="PS00211">
    <property type="entry name" value="ABC_TRANSPORTER_1"/>
    <property type="match status" value="1"/>
</dbReference>
<name>A0A5P0ZG30_9LACO</name>
<reference evidence="11 12" key="1">
    <citation type="journal article" date="2019" name="Syst. Appl. Microbiol.">
        <title>Polyphasic characterization of two novel Lactobacillus spp. isolated from blown salami packages: Description of Lactobacillus halodurans sp. nov. and Lactobacillus salsicarnum sp. nov.</title>
        <authorList>
            <person name="Schuster J.A."/>
            <person name="Klingl A."/>
            <person name="Vogel R.F."/>
            <person name="Ehrmann M.A."/>
        </authorList>
    </citation>
    <scope>NUCLEOTIDE SEQUENCE [LARGE SCALE GENOMIC DNA]</scope>
    <source>
        <strain evidence="11 12">TMW 1.2118</strain>
    </source>
</reference>
<evidence type="ECO:0000256" key="1">
    <source>
        <dbReference type="ARBA" id="ARBA00022448"/>
    </source>
</evidence>
<dbReference type="GO" id="GO:0016020">
    <property type="term" value="C:membrane"/>
    <property type="evidence" value="ECO:0007669"/>
    <property type="project" value="InterPro"/>
</dbReference>
<dbReference type="Pfam" id="PF00005">
    <property type="entry name" value="ABC_tran"/>
    <property type="match status" value="1"/>
</dbReference>
<dbReference type="InterPro" id="IPR003439">
    <property type="entry name" value="ABC_transporter-like_ATP-bd"/>
</dbReference>
<dbReference type="GO" id="GO:0005524">
    <property type="term" value="F:ATP binding"/>
    <property type="evidence" value="ECO:0007669"/>
    <property type="project" value="UniProtKB-KW"/>
</dbReference>
<accession>A0A5P0ZG30</accession>
<dbReference type="PROSITE" id="PS50893">
    <property type="entry name" value="ABC_TRANSPORTER_2"/>
    <property type="match status" value="1"/>
</dbReference>
<evidence type="ECO:0000256" key="8">
    <source>
        <dbReference type="ARBA" id="ARBA00023136"/>
    </source>
</evidence>
<feature type="domain" description="ABC transporter" evidence="10">
    <location>
        <begin position="3"/>
        <end position="226"/>
    </location>
</feature>
<dbReference type="InterPro" id="IPR050093">
    <property type="entry name" value="ABC_SmlMolc_Importer"/>
</dbReference>
<evidence type="ECO:0000259" key="10">
    <source>
        <dbReference type="PROSITE" id="PS50893"/>
    </source>
</evidence>
<dbReference type="EC" id="7.6.2.9" evidence="9"/>
<dbReference type="GO" id="GO:0015408">
    <property type="term" value="F:ABC-type ferric iron transporter activity"/>
    <property type="evidence" value="ECO:0007669"/>
    <property type="project" value="InterPro"/>
</dbReference>
<dbReference type="PANTHER" id="PTHR42781">
    <property type="entry name" value="SPERMIDINE/PUTRESCINE IMPORT ATP-BINDING PROTEIN POTA"/>
    <property type="match status" value="1"/>
</dbReference>
<dbReference type="InterPro" id="IPR015853">
    <property type="entry name" value="ABC_transpr_FbpC"/>
</dbReference>
<evidence type="ECO:0000256" key="3">
    <source>
        <dbReference type="ARBA" id="ARBA00022496"/>
    </source>
</evidence>
<dbReference type="SUPFAM" id="SSF52540">
    <property type="entry name" value="P-loop containing nucleoside triphosphate hydrolases"/>
    <property type="match status" value="1"/>
</dbReference>
<dbReference type="EMBL" id="VDFM01000002">
    <property type="protein sequence ID" value="MQS52013.1"/>
    <property type="molecule type" value="Genomic_DNA"/>
</dbReference>
<evidence type="ECO:0000256" key="4">
    <source>
        <dbReference type="ARBA" id="ARBA00022741"/>
    </source>
</evidence>
<evidence type="ECO:0000313" key="12">
    <source>
        <dbReference type="Proteomes" id="UP000380386"/>
    </source>
</evidence>
<dbReference type="GO" id="GO:0015418">
    <property type="term" value="F:ABC-type quaternary ammonium compound transporting activity"/>
    <property type="evidence" value="ECO:0007669"/>
    <property type="project" value="UniProtKB-EC"/>
</dbReference>
<dbReference type="PANTHER" id="PTHR42781:SF4">
    <property type="entry name" value="SPERMIDINE_PUTRESCINE IMPORT ATP-BINDING PROTEIN POTA"/>
    <property type="match status" value="1"/>
</dbReference>
<proteinExistence type="predicted"/>
<evidence type="ECO:0000256" key="5">
    <source>
        <dbReference type="ARBA" id="ARBA00022840"/>
    </source>
</evidence>
<evidence type="ECO:0000256" key="6">
    <source>
        <dbReference type="ARBA" id="ARBA00023004"/>
    </source>
</evidence>
<evidence type="ECO:0000313" key="11">
    <source>
        <dbReference type="EMBL" id="MQS52013.1"/>
    </source>
</evidence>
<dbReference type="GO" id="GO:0016887">
    <property type="term" value="F:ATP hydrolysis activity"/>
    <property type="evidence" value="ECO:0007669"/>
    <property type="project" value="InterPro"/>
</dbReference>
<keyword evidence="4" id="KW-0547">Nucleotide-binding</keyword>